<evidence type="ECO:0000259" key="1">
    <source>
        <dbReference type="Pfam" id="PF00535"/>
    </source>
</evidence>
<sequence length="295" mass="34743">MYFYTLSQPPMLSILIPTFNYNIVPLVKEIFEQVSKCNIVFEILVYDDGSNSKLNIKNQSIKLIENCFFKELPHNIGRSAIRNLLGTDAKYKTLLFIDAGTFPKEKDFIKNYILIHNKEVIIGGMTYGEKPLEKKYKLRWIYTKKREATKGLHSSNFLIKKSLFQLNLFDETLKKYGCEDVLFFNNLLKKNIEIIKIDNPVIHEADDDWNTFIKKTDYAIENLIQLIDEGKLSISNYKISKLYMQLSQLGLDKFVSLLFKWLKPLLLKNFNSNHPSIFLFDFYRLSYFCFIKNKK</sequence>
<gene>
    <name evidence="2" type="ORF">ACFQ1R_15140</name>
</gene>
<comment type="caution">
    <text evidence="2">The sequence shown here is derived from an EMBL/GenBank/DDBJ whole genome shotgun (WGS) entry which is preliminary data.</text>
</comment>
<proteinExistence type="predicted"/>
<feature type="domain" description="Glycosyltransferase 2-like" evidence="1">
    <location>
        <begin position="13"/>
        <end position="148"/>
    </location>
</feature>
<dbReference type="Gene3D" id="3.90.550.10">
    <property type="entry name" value="Spore Coat Polysaccharide Biosynthesis Protein SpsA, Chain A"/>
    <property type="match status" value="1"/>
</dbReference>
<evidence type="ECO:0000313" key="3">
    <source>
        <dbReference type="Proteomes" id="UP001597061"/>
    </source>
</evidence>
<protein>
    <submittedName>
        <fullName evidence="2">Glycosyltransferase family 2 protein</fullName>
    </submittedName>
</protein>
<dbReference type="EMBL" id="JBHTJI010000042">
    <property type="protein sequence ID" value="MFD0991433.1"/>
    <property type="molecule type" value="Genomic_DNA"/>
</dbReference>
<dbReference type="RefSeq" id="WP_379927110.1">
    <property type="nucleotide sequence ID" value="NZ_JBHTJI010000042.1"/>
</dbReference>
<dbReference type="InterPro" id="IPR029044">
    <property type="entry name" value="Nucleotide-diphossugar_trans"/>
</dbReference>
<evidence type="ECO:0000313" key="2">
    <source>
        <dbReference type="EMBL" id="MFD0991433.1"/>
    </source>
</evidence>
<dbReference type="InterPro" id="IPR001173">
    <property type="entry name" value="Glyco_trans_2-like"/>
</dbReference>
<dbReference type="Pfam" id="PF00535">
    <property type="entry name" value="Glycos_transf_2"/>
    <property type="match status" value="1"/>
</dbReference>
<keyword evidence="3" id="KW-1185">Reference proteome</keyword>
<dbReference type="Proteomes" id="UP001597061">
    <property type="component" value="Unassembled WGS sequence"/>
</dbReference>
<accession>A0ABW3JLP4</accession>
<reference evidence="3" key="1">
    <citation type="journal article" date="2019" name="Int. J. Syst. Evol. Microbiol.">
        <title>The Global Catalogue of Microorganisms (GCM) 10K type strain sequencing project: providing services to taxonomists for standard genome sequencing and annotation.</title>
        <authorList>
            <consortium name="The Broad Institute Genomics Platform"/>
            <consortium name="The Broad Institute Genome Sequencing Center for Infectious Disease"/>
            <person name="Wu L."/>
            <person name="Ma J."/>
        </authorList>
    </citation>
    <scope>NUCLEOTIDE SEQUENCE [LARGE SCALE GENOMIC DNA]</scope>
    <source>
        <strain evidence="3">CCUG 62414</strain>
    </source>
</reference>
<dbReference type="SUPFAM" id="SSF53448">
    <property type="entry name" value="Nucleotide-diphospho-sugar transferases"/>
    <property type="match status" value="1"/>
</dbReference>
<name>A0ABW3JLP4_9FLAO</name>
<organism evidence="2 3">
    <name type="scientific">Mariniflexile jejuense</name>
    <dbReference type="NCBI Taxonomy" id="1173582"/>
    <lineage>
        <taxon>Bacteria</taxon>
        <taxon>Pseudomonadati</taxon>
        <taxon>Bacteroidota</taxon>
        <taxon>Flavobacteriia</taxon>
        <taxon>Flavobacteriales</taxon>
        <taxon>Flavobacteriaceae</taxon>
        <taxon>Mariniflexile</taxon>
    </lineage>
</organism>